<organism evidence="2 3">
    <name type="scientific">Cellulosimicrobium arenosum</name>
    <dbReference type="NCBI Taxonomy" id="2708133"/>
    <lineage>
        <taxon>Bacteria</taxon>
        <taxon>Bacillati</taxon>
        <taxon>Actinomycetota</taxon>
        <taxon>Actinomycetes</taxon>
        <taxon>Micrococcales</taxon>
        <taxon>Promicromonosporaceae</taxon>
        <taxon>Cellulosimicrobium</taxon>
    </lineage>
</organism>
<keyword evidence="3" id="KW-1185">Reference proteome</keyword>
<sequence>MIELRMTEDAQRRVVRANMTTVATLVPVLLAAQVPLLLSGRNVVLTLAFVALTLVLVAASYPWVRHVVRNARVVLGDGTYTVRWMRTRRFTVADVERVVTIDQMSLGGIALTTYHLVAVGRTGRRLVHLVGQAWDRDQLTTIALDLAHRGVPLTPVHVPITPVQLRAYDPRLVPWWQAHRVAFALLVGAGTLVLGLIAVVVTVIVLL</sequence>
<name>A0A927G828_9MICO</name>
<evidence type="ECO:0000313" key="3">
    <source>
        <dbReference type="Proteomes" id="UP000610846"/>
    </source>
</evidence>
<feature type="transmembrane region" description="Helical" evidence="1">
    <location>
        <begin position="21"/>
        <end position="38"/>
    </location>
</feature>
<reference evidence="2" key="1">
    <citation type="journal article" date="2018" name="Curr. Microbiol.">
        <title>Cellulosimicrobium arenosum sp. nov., Isolated from Marine Sediment Sand.</title>
        <authorList>
            <person name="Oh M."/>
            <person name="Kim J.H."/>
            <person name="Yoon J.H."/>
            <person name="Schumann P."/>
            <person name="Kim W."/>
        </authorList>
    </citation>
    <scope>NUCLEOTIDE SEQUENCE</scope>
    <source>
        <strain evidence="2">KCTC 49039</strain>
    </source>
</reference>
<dbReference type="AlphaFoldDB" id="A0A927G828"/>
<feature type="transmembrane region" description="Helical" evidence="1">
    <location>
        <begin position="181"/>
        <end position="206"/>
    </location>
</feature>
<keyword evidence="1" id="KW-1133">Transmembrane helix</keyword>
<dbReference type="RefSeq" id="WP_191828025.1">
    <property type="nucleotide sequence ID" value="NZ_JACYHB010000003.1"/>
</dbReference>
<comment type="caution">
    <text evidence="2">The sequence shown here is derived from an EMBL/GenBank/DDBJ whole genome shotgun (WGS) entry which is preliminary data.</text>
</comment>
<reference evidence="2" key="2">
    <citation type="submission" date="2020-09" db="EMBL/GenBank/DDBJ databases">
        <authorList>
            <person name="Yu Y."/>
        </authorList>
    </citation>
    <scope>NUCLEOTIDE SEQUENCE</scope>
    <source>
        <strain evidence="2">KCTC 49039</strain>
    </source>
</reference>
<dbReference type="EMBL" id="JACYHB010000003">
    <property type="protein sequence ID" value="MBD8078440.1"/>
    <property type="molecule type" value="Genomic_DNA"/>
</dbReference>
<feature type="transmembrane region" description="Helical" evidence="1">
    <location>
        <begin position="44"/>
        <end position="64"/>
    </location>
</feature>
<evidence type="ECO:0000313" key="2">
    <source>
        <dbReference type="EMBL" id="MBD8078440.1"/>
    </source>
</evidence>
<protein>
    <submittedName>
        <fullName evidence="2">Uncharacterized protein</fullName>
    </submittedName>
</protein>
<keyword evidence="1" id="KW-0812">Transmembrane</keyword>
<dbReference type="Proteomes" id="UP000610846">
    <property type="component" value="Unassembled WGS sequence"/>
</dbReference>
<keyword evidence="1" id="KW-0472">Membrane</keyword>
<accession>A0A927G828</accession>
<gene>
    <name evidence="2" type="ORF">IF651_05125</name>
</gene>
<proteinExistence type="predicted"/>
<evidence type="ECO:0000256" key="1">
    <source>
        <dbReference type="SAM" id="Phobius"/>
    </source>
</evidence>